<dbReference type="CDD" id="cd09873">
    <property type="entry name" value="PIN_Pae0151-like"/>
    <property type="match status" value="1"/>
</dbReference>
<dbReference type="GO" id="GO:0016787">
    <property type="term" value="F:hydrolase activity"/>
    <property type="evidence" value="ECO:0007669"/>
    <property type="project" value="UniProtKB-KW"/>
</dbReference>
<organism evidence="8 9">
    <name type="scientific">Enterovirga aerilata</name>
    <dbReference type="NCBI Taxonomy" id="2730920"/>
    <lineage>
        <taxon>Bacteria</taxon>
        <taxon>Pseudomonadati</taxon>
        <taxon>Pseudomonadota</taxon>
        <taxon>Alphaproteobacteria</taxon>
        <taxon>Hyphomicrobiales</taxon>
        <taxon>Methylobacteriaceae</taxon>
        <taxon>Enterovirga</taxon>
    </lineage>
</organism>
<keyword evidence="3 6" id="KW-0479">Metal-binding</keyword>
<dbReference type="InterPro" id="IPR002716">
    <property type="entry name" value="PIN_dom"/>
</dbReference>
<dbReference type="Proteomes" id="UP000564885">
    <property type="component" value="Unassembled WGS sequence"/>
</dbReference>
<proteinExistence type="inferred from homology"/>
<comment type="similarity">
    <text evidence="6">Belongs to the PINc/VapC protein family.</text>
</comment>
<dbReference type="PANTHER" id="PTHR35901">
    <property type="entry name" value="RIBONUCLEASE VAPC3"/>
    <property type="match status" value="1"/>
</dbReference>
<dbReference type="HAMAP" id="MF_00265">
    <property type="entry name" value="VapC_Nob1"/>
    <property type="match status" value="1"/>
</dbReference>
<sequence>MSLVVDASVAVKWFVREEHSDRARELAESGAHLIAPRLIQLEVANALRRKVRDRVMAAEQALGRMAVLASYLDRLVDEQDVLTAAFMRAAALDHPIYDLIYLETARRYDAVMVTADQRLVQKLDGLGDGRLVRQLDRWEASRP</sequence>
<keyword evidence="5 6" id="KW-0460">Magnesium</keyword>
<evidence type="ECO:0000256" key="2">
    <source>
        <dbReference type="ARBA" id="ARBA00022722"/>
    </source>
</evidence>
<accession>A0A849I8I9</accession>
<keyword evidence="6" id="KW-0800">Toxin</keyword>
<keyword evidence="1 6" id="KW-1277">Toxin-antitoxin system</keyword>
<dbReference type="InterPro" id="IPR044153">
    <property type="entry name" value="PIN_Pae0151-like"/>
</dbReference>
<gene>
    <name evidence="6" type="primary">vapC</name>
    <name evidence="8" type="ORF">HJG44_17145</name>
</gene>
<dbReference type="EMBL" id="JABEPP010000004">
    <property type="protein sequence ID" value="NNM74104.1"/>
    <property type="molecule type" value="Genomic_DNA"/>
</dbReference>
<keyword evidence="4 6" id="KW-0378">Hydrolase</keyword>
<comment type="function">
    <text evidence="6">Toxic component of a toxin-antitoxin (TA) system. An RNase.</text>
</comment>
<evidence type="ECO:0000256" key="6">
    <source>
        <dbReference type="HAMAP-Rule" id="MF_00265"/>
    </source>
</evidence>
<dbReference type="GO" id="GO:0000287">
    <property type="term" value="F:magnesium ion binding"/>
    <property type="evidence" value="ECO:0007669"/>
    <property type="project" value="UniProtKB-UniRule"/>
</dbReference>
<dbReference type="AlphaFoldDB" id="A0A849I8I9"/>
<dbReference type="InterPro" id="IPR022907">
    <property type="entry name" value="VapC_family"/>
</dbReference>
<dbReference type="Pfam" id="PF01850">
    <property type="entry name" value="PIN"/>
    <property type="match status" value="1"/>
</dbReference>
<feature type="binding site" evidence="6">
    <location>
        <position position="6"/>
    </location>
    <ligand>
        <name>Mg(2+)</name>
        <dbReference type="ChEBI" id="CHEBI:18420"/>
    </ligand>
</feature>
<protein>
    <recommendedName>
        <fullName evidence="6">Ribonuclease VapC</fullName>
        <shortName evidence="6">RNase VapC</shortName>
        <ecNumber evidence="6">3.1.-.-</ecNumber>
    </recommendedName>
    <alternativeName>
        <fullName evidence="6">Toxin VapC</fullName>
    </alternativeName>
</protein>
<evidence type="ECO:0000313" key="8">
    <source>
        <dbReference type="EMBL" id="NNM74104.1"/>
    </source>
</evidence>
<comment type="caution">
    <text evidence="8">The sequence shown here is derived from an EMBL/GenBank/DDBJ whole genome shotgun (WGS) entry which is preliminary data.</text>
</comment>
<reference evidence="8 9" key="1">
    <citation type="submission" date="2020-04" db="EMBL/GenBank/DDBJ databases">
        <title>Enterovirga sp. isolate from soil.</title>
        <authorList>
            <person name="Chea S."/>
            <person name="Kim D.-U."/>
        </authorList>
    </citation>
    <scope>NUCLEOTIDE SEQUENCE [LARGE SCALE GENOMIC DNA]</scope>
    <source>
        <strain evidence="8 9">DB1703</strain>
    </source>
</reference>
<evidence type="ECO:0000256" key="1">
    <source>
        <dbReference type="ARBA" id="ARBA00022649"/>
    </source>
</evidence>
<dbReference type="Gene3D" id="3.40.50.1010">
    <property type="entry name" value="5'-nuclease"/>
    <property type="match status" value="1"/>
</dbReference>
<evidence type="ECO:0000313" key="9">
    <source>
        <dbReference type="Proteomes" id="UP000564885"/>
    </source>
</evidence>
<feature type="binding site" evidence="6">
    <location>
        <position position="98"/>
    </location>
    <ligand>
        <name>Mg(2+)</name>
        <dbReference type="ChEBI" id="CHEBI:18420"/>
    </ligand>
</feature>
<dbReference type="GO" id="GO:0004540">
    <property type="term" value="F:RNA nuclease activity"/>
    <property type="evidence" value="ECO:0007669"/>
    <property type="project" value="InterPro"/>
</dbReference>
<evidence type="ECO:0000256" key="4">
    <source>
        <dbReference type="ARBA" id="ARBA00022801"/>
    </source>
</evidence>
<evidence type="ECO:0000259" key="7">
    <source>
        <dbReference type="Pfam" id="PF01850"/>
    </source>
</evidence>
<evidence type="ECO:0000256" key="5">
    <source>
        <dbReference type="ARBA" id="ARBA00022842"/>
    </source>
</evidence>
<dbReference type="EC" id="3.1.-.-" evidence="6"/>
<dbReference type="InterPro" id="IPR029060">
    <property type="entry name" value="PIN-like_dom_sf"/>
</dbReference>
<comment type="cofactor">
    <cofactor evidence="6">
        <name>Mg(2+)</name>
        <dbReference type="ChEBI" id="CHEBI:18420"/>
    </cofactor>
</comment>
<dbReference type="SUPFAM" id="SSF88723">
    <property type="entry name" value="PIN domain-like"/>
    <property type="match status" value="1"/>
</dbReference>
<evidence type="ECO:0000256" key="3">
    <source>
        <dbReference type="ARBA" id="ARBA00022723"/>
    </source>
</evidence>
<name>A0A849I8I9_9HYPH</name>
<dbReference type="PANTHER" id="PTHR35901:SF1">
    <property type="entry name" value="EXONUCLEASE VAPC9"/>
    <property type="match status" value="1"/>
</dbReference>
<dbReference type="GO" id="GO:0090729">
    <property type="term" value="F:toxin activity"/>
    <property type="evidence" value="ECO:0007669"/>
    <property type="project" value="UniProtKB-KW"/>
</dbReference>
<keyword evidence="2 6" id="KW-0540">Nuclease</keyword>
<feature type="domain" description="PIN" evidence="7">
    <location>
        <begin position="4"/>
        <end position="120"/>
    </location>
</feature>
<dbReference type="InterPro" id="IPR051619">
    <property type="entry name" value="TypeII_TA_RNase_PINc/VapC"/>
</dbReference>
<keyword evidence="9" id="KW-1185">Reference proteome</keyword>